<protein>
    <submittedName>
        <fullName evidence="2">Uncharacterized protein</fullName>
    </submittedName>
</protein>
<dbReference type="Proteomes" id="UP000579812">
    <property type="component" value="Unassembled WGS sequence"/>
</dbReference>
<name>A0A7J6CEI7_9TELE</name>
<comment type="caution">
    <text evidence="2">The sequence shown here is derived from an EMBL/GenBank/DDBJ whole genome shotgun (WGS) entry which is preliminary data.</text>
</comment>
<evidence type="ECO:0000313" key="3">
    <source>
        <dbReference type="Proteomes" id="UP000579812"/>
    </source>
</evidence>
<organism evidence="2 3">
    <name type="scientific">Onychostoma macrolepis</name>
    <dbReference type="NCBI Taxonomy" id="369639"/>
    <lineage>
        <taxon>Eukaryota</taxon>
        <taxon>Metazoa</taxon>
        <taxon>Chordata</taxon>
        <taxon>Craniata</taxon>
        <taxon>Vertebrata</taxon>
        <taxon>Euteleostomi</taxon>
        <taxon>Actinopterygii</taxon>
        <taxon>Neopterygii</taxon>
        <taxon>Teleostei</taxon>
        <taxon>Ostariophysi</taxon>
        <taxon>Cypriniformes</taxon>
        <taxon>Cyprinidae</taxon>
        <taxon>Acrossocheilinae</taxon>
        <taxon>Onychostoma</taxon>
    </lineage>
</organism>
<reference evidence="2 3" key="1">
    <citation type="submission" date="2020-04" db="EMBL/GenBank/DDBJ databases">
        <title>Chromosome-level genome assembly of a cyprinid fish Onychostoma macrolepis by integration of Nanopore Sequencing, Bionano and Hi-C technology.</title>
        <authorList>
            <person name="Wang D."/>
        </authorList>
    </citation>
    <scope>NUCLEOTIDE SEQUENCE [LARGE SCALE GENOMIC DNA]</scope>
    <source>
        <strain evidence="2">SWU-2019</strain>
        <tissue evidence="2">Muscle</tissue>
    </source>
</reference>
<keyword evidence="3" id="KW-1185">Reference proteome</keyword>
<proteinExistence type="predicted"/>
<sequence>MFFNFIALHSGVVSTLSRASGFIQWLVFGAGCSFPPPRDSIRNAALIPVPVASCLCQGGFSGPSSPDGTSAAAVMISPRDHVHAEQQQKRFAVFLRAALRRSRNCGGGRRLIRATAASEEDECVSRGSSRVHDEEISSCQ</sequence>
<accession>A0A7J6CEI7</accession>
<dbReference type="EMBL" id="JAAMOB010000014">
    <property type="protein sequence ID" value="KAF4105033.1"/>
    <property type="molecule type" value="Genomic_DNA"/>
</dbReference>
<feature type="compositionally biased region" description="Basic and acidic residues" evidence="1">
    <location>
        <begin position="130"/>
        <end position="140"/>
    </location>
</feature>
<gene>
    <name evidence="2" type="ORF">G5714_014364</name>
</gene>
<feature type="region of interest" description="Disordered" evidence="1">
    <location>
        <begin position="118"/>
        <end position="140"/>
    </location>
</feature>
<dbReference type="AlphaFoldDB" id="A0A7J6CEI7"/>
<evidence type="ECO:0000313" key="2">
    <source>
        <dbReference type="EMBL" id="KAF4105033.1"/>
    </source>
</evidence>
<evidence type="ECO:0000256" key="1">
    <source>
        <dbReference type="SAM" id="MobiDB-lite"/>
    </source>
</evidence>